<reference evidence="1 2" key="1">
    <citation type="submission" date="2023-04" db="EMBL/GenBank/DDBJ databases">
        <title>YMD61, complete Genome.</title>
        <authorList>
            <person name="Zhang J."/>
        </authorList>
    </citation>
    <scope>NUCLEOTIDE SEQUENCE [LARGE SCALE GENOMIC DNA]</scope>
    <source>
        <strain evidence="1 2">YMD61</strain>
    </source>
</reference>
<dbReference type="SUPFAM" id="SSF46785">
    <property type="entry name" value="Winged helix' DNA-binding domain"/>
    <property type="match status" value="1"/>
</dbReference>
<keyword evidence="2" id="KW-1185">Reference proteome</keyword>
<dbReference type="Proteomes" id="UP001230978">
    <property type="component" value="Chromosome"/>
</dbReference>
<organism evidence="1 2">
    <name type="scientific">Fuscovulum ytuae</name>
    <dbReference type="NCBI Taxonomy" id="3042299"/>
    <lineage>
        <taxon>Bacteria</taxon>
        <taxon>Pseudomonadati</taxon>
        <taxon>Pseudomonadota</taxon>
        <taxon>Alphaproteobacteria</taxon>
        <taxon>Rhodobacterales</taxon>
        <taxon>Paracoccaceae</taxon>
        <taxon>Fuscovulum</taxon>
    </lineage>
</organism>
<dbReference type="RefSeq" id="WP_281464103.1">
    <property type="nucleotide sequence ID" value="NZ_CP124535.1"/>
</dbReference>
<name>A0ABY8Q442_9RHOB</name>
<accession>A0ABY8Q442</accession>
<dbReference type="InterPro" id="IPR036388">
    <property type="entry name" value="WH-like_DNA-bd_sf"/>
</dbReference>
<proteinExistence type="predicted"/>
<protein>
    <recommendedName>
        <fullName evidence="3">MarR family transcriptional regulator</fullName>
    </recommendedName>
</protein>
<evidence type="ECO:0000313" key="2">
    <source>
        <dbReference type="Proteomes" id="UP001230978"/>
    </source>
</evidence>
<dbReference type="Gene3D" id="1.10.10.10">
    <property type="entry name" value="Winged helix-like DNA-binding domain superfamily/Winged helix DNA-binding domain"/>
    <property type="match status" value="1"/>
</dbReference>
<dbReference type="EMBL" id="CP124535">
    <property type="protein sequence ID" value="WGV14972.1"/>
    <property type="molecule type" value="Genomic_DNA"/>
</dbReference>
<evidence type="ECO:0000313" key="1">
    <source>
        <dbReference type="EMBL" id="WGV14972.1"/>
    </source>
</evidence>
<gene>
    <name evidence="1" type="ORF">QF092_11815</name>
</gene>
<sequence>MLRAIECIARIGPLSYDSLKVELGISKTATWRIVQTLRDAGWVRVRRGGKLIELATHLDELFANAHFSDAEFTEVADVLHDLGAEHPVHFDLFTMDAAGQPDLLDTTRRMTTAGLRFDIDEDLLLFTLRAAMTPQQLVRHFTKVLETAQPELAEAIRSGAEGRRLRKAPGALWGETALFISLRGRMGSPAVIRVEPRDGLPLFSTATSAHSAIKTCLAAVVEFRSL</sequence>
<dbReference type="InterPro" id="IPR036390">
    <property type="entry name" value="WH_DNA-bd_sf"/>
</dbReference>
<evidence type="ECO:0008006" key="3">
    <source>
        <dbReference type="Google" id="ProtNLM"/>
    </source>
</evidence>